<evidence type="ECO:0000256" key="9">
    <source>
        <dbReference type="PROSITE-ProRule" id="PRU00094"/>
    </source>
</evidence>
<dbReference type="PANTHER" id="PTHR47255">
    <property type="entry name" value="GATA TRANSCRIPTION FACTOR 22-RELATED"/>
    <property type="match status" value="1"/>
</dbReference>
<keyword evidence="13" id="KW-1185">Reference proteome</keyword>
<reference evidence="12 13" key="1">
    <citation type="journal article" date="2018" name="Science">
        <title>The opium poppy genome and morphinan production.</title>
        <authorList>
            <person name="Guo L."/>
            <person name="Winzer T."/>
            <person name="Yang X."/>
            <person name="Li Y."/>
            <person name="Ning Z."/>
            <person name="He Z."/>
            <person name="Teodor R."/>
            <person name="Lu Y."/>
            <person name="Bowser T.A."/>
            <person name="Graham I.A."/>
            <person name="Ye K."/>
        </authorList>
    </citation>
    <scope>NUCLEOTIDE SEQUENCE [LARGE SCALE GENOMIC DNA]</scope>
    <source>
        <strain evidence="13">cv. HN1</strain>
        <tissue evidence="12">Leaves</tissue>
    </source>
</reference>
<dbReference type="CDD" id="cd00202">
    <property type="entry name" value="ZnF_GATA"/>
    <property type="match status" value="1"/>
</dbReference>
<dbReference type="EMBL" id="CM010716">
    <property type="protein sequence ID" value="RZC51772.1"/>
    <property type="molecule type" value="Genomic_DNA"/>
</dbReference>
<keyword evidence="3 9" id="KW-0863">Zinc-finger</keyword>
<evidence type="ECO:0000256" key="6">
    <source>
        <dbReference type="ARBA" id="ARBA00023163"/>
    </source>
</evidence>
<dbReference type="PROSITE" id="PS50114">
    <property type="entry name" value="GATA_ZN_FINGER_2"/>
    <property type="match status" value="1"/>
</dbReference>
<evidence type="ECO:0000313" key="13">
    <source>
        <dbReference type="Proteomes" id="UP000316621"/>
    </source>
</evidence>
<evidence type="ECO:0000313" key="12">
    <source>
        <dbReference type="EMBL" id="RZC51772.1"/>
    </source>
</evidence>
<keyword evidence="2" id="KW-0479">Metal-binding</keyword>
<evidence type="ECO:0000256" key="7">
    <source>
        <dbReference type="ARBA" id="ARBA00023242"/>
    </source>
</evidence>
<dbReference type="SUPFAM" id="SSF57716">
    <property type="entry name" value="Glucocorticoid receptor-like (DNA-binding domain)"/>
    <property type="match status" value="1"/>
</dbReference>
<dbReference type="InterPro" id="IPR052138">
    <property type="entry name" value="GATA_ZnFinger_Domain"/>
</dbReference>
<keyword evidence="7" id="KW-0539">Nucleus</keyword>
<evidence type="ECO:0000256" key="10">
    <source>
        <dbReference type="SAM" id="MobiDB-lite"/>
    </source>
</evidence>
<name>A0A4Y7IVP0_PAPSO</name>
<dbReference type="SMART" id="SM00401">
    <property type="entry name" value="ZnF_GATA"/>
    <property type="match status" value="1"/>
</dbReference>
<feature type="compositionally biased region" description="Low complexity" evidence="10">
    <location>
        <begin position="144"/>
        <end position="155"/>
    </location>
</feature>
<dbReference type="PANTHER" id="PTHR47255:SF4">
    <property type="entry name" value="GATA ZINC FINGER DOMAIN-CONTAINING PROTEIN 12"/>
    <property type="match status" value="1"/>
</dbReference>
<protein>
    <recommendedName>
        <fullName evidence="11">GATA-type domain-containing protein</fullName>
    </recommendedName>
</protein>
<keyword evidence="5" id="KW-0805">Transcription regulation</keyword>
<evidence type="ECO:0000256" key="1">
    <source>
        <dbReference type="ARBA" id="ARBA00004123"/>
    </source>
</evidence>
<dbReference type="PROSITE" id="PS00344">
    <property type="entry name" value="GATA_ZN_FINGER_1"/>
    <property type="match status" value="1"/>
</dbReference>
<dbReference type="AlphaFoldDB" id="A0A4Y7IVP0"/>
<dbReference type="InterPro" id="IPR000679">
    <property type="entry name" value="Znf_GATA"/>
</dbReference>
<comment type="similarity">
    <text evidence="8">Belongs to the type IV zinc-finger family. Class B subfamily.</text>
</comment>
<dbReference type="GO" id="GO:0008270">
    <property type="term" value="F:zinc ion binding"/>
    <property type="evidence" value="ECO:0007669"/>
    <property type="project" value="UniProtKB-KW"/>
</dbReference>
<keyword evidence="4" id="KW-0862">Zinc</keyword>
<organism evidence="12 13">
    <name type="scientific">Papaver somniferum</name>
    <name type="common">Opium poppy</name>
    <dbReference type="NCBI Taxonomy" id="3469"/>
    <lineage>
        <taxon>Eukaryota</taxon>
        <taxon>Viridiplantae</taxon>
        <taxon>Streptophyta</taxon>
        <taxon>Embryophyta</taxon>
        <taxon>Tracheophyta</taxon>
        <taxon>Spermatophyta</taxon>
        <taxon>Magnoliopsida</taxon>
        <taxon>Ranunculales</taxon>
        <taxon>Papaveraceae</taxon>
        <taxon>Papaveroideae</taxon>
        <taxon>Papaver</taxon>
    </lineage>
</organism>
<dbReference type="InterPro" id="IPR013088">
    <property type="entry name" value="Znf_NHR/GATA"/>
</dbReference>
<dbReference type="Gene3D" id="3.30.50.10">
    <property type="entry name" value="Erythroid Transcription Factor GATA-1, subunit A"/>
    <property type="match status" value="1"/>
</dbReference>
<feature type="domain" description="GATA-type" evidence="11">
    <location>
        <begin position="242"/>
        <end position="278"/>
    </location>
</feature>
<feature type="compositionally biased region" description="Acidic residues" evidence="10">
    <location>
        <begin position="175"/>
        <end position="188"/>
    </location>
</feature>
<proteinExistence type="inferred from homology"/>
<gene>
    <name evidence="12" type="ORF">C5167_020196</name>
</gene>
<feature type="region of interest" description="Disordered" evidence="10">
    <location>
        <begin position="1"/>
        <end position="21"/>
    </location>
</feature>
<dbReference type="Gramene" id="RZC51772">
    <property type="protein sequence ID" value="RZC51772"/>
    <property type="gene ID" value="C5167_020196"/>
</dbReference>
<evidence type="ECO:0000259" key="11">
    <source>
        <dbReference type="PROSITE" id="PS50114"/>
    </source>
</evidence>
<feature type="region of interest" description="Disordered" evidence="10">
    <location>
        <begin position="129"/>
        <end position="197"/>
    </location>
</feature>
<evidence type="ECO:0000256" key="2">
    <source>
        <dbReference type="ARBA" id="ARBA00022723"/>
    </source>
</evidence>
<dbReference type="GO" id="GO:0006355">
    <property type="term" value="P:regulation of DNA-templated transcription"/>
    <property type="evidence" value="ECO:0007669"/>
    <property type="project" value="InterPro"/>
</dbReference>
<keyword evidence="6" id="KW-0804">Transcription</keyword>
<evidence type="ECO:0000256" key="8">
    <source>
        <dbReference type="ARBA" id="ARBA00024019"/>
    </source>
</evidence>
<dbReference type="Proteomes" id="UP000316621">
    <property type="component" value="Chromosome 2"/>
</dbReference>
<dbReference type="GO" id="GO:0005634">
    <property type="term" value="C:nucleus"/>
    <property type="evidence" value="ECO:0007669"/>
    <property type="project" value="UniProtKB-SubCell"/>
</dbReference>
<sequence length="412" mass="46387">MTPIYSNSTLSPFPTTVESSTITDHDHRDLDQVIQQHHHHYHQHLLFSSTSPTSSSSLTSFPTIFFNNPIQDHVGNFGRDHEDHQLEYKQIVLKQEFRFDPLYFSIDSTLVVDQVMNKYVLHGGSSSNDHQPHQFFPSHDDSSHPTLESTTTSTTMVDHQETNNYGSGLKLSIYEQEEEEVVDEEEEDNKDHDDNDYKHIEIGSSVKWMSSKMRLMKKMMNKPNKFDQSSAYSPPSNKDNNNNTIRVCADCNTTKTPLWRSGPIGPKSLCNACGIRQRKARRAMAAATNDDKVVVVANDRKETISSSAPKNNKIKIKNSSTASVTTAIPAATTTTESGTNNSMMPYKKRCKIVGPSSNYDNNNNNSRKKLCFEDFTISLMSNSSLDHQQVFPQDEKEAAILLMALSYGLVHG</sequence>
<evidence type="ECO:0000256" key="4">
    <source>
        <dbReference type="ARBA" id="ARBA00022833"/>
    </source>
</evidence>
<evidence type="ECO:0000256" key="5">
    <source>
        <dbReference type="ARBA" id="ARBA00023015"/>
    </source>
</evidence>
<evidence type="ECO:0000256" key="3">
    <source>
        <dbReference type="ARBA" id="ARBA00022771"/>
    </source>
</evidence>
<dbReference type="Pfam" id="PF00320">
    <property type="entry name" value="GATA"/>
    <property type="match status" value="1"/>
</dbReference>
<dbReference type="FunFam" id="3.30.50.10:FF:000055">
    <property type="entry name" value="GATA transcription factor 21"/>
    <property type="match status" value="1"/>
</dbReference>
<accession>A0A4Y7IVP0</accession>
<dbReference type="GO" id="GO:0043565">
    <property type="term" value="F:sequence-specific DNA binding"/>
    <property type="evidence" value="ECO:0007669"/>
    <property type="project" value="InterPro"/>
</dbReference>
<comment type="subcellular location">
    <subcellularLocation>
        <location evidence="1">Nucleus</location>
    </subcellularLocation>
</comment>